<dbReference type="PANTHER" id="PTHR30572">
    <property type="entry name" value="MEMBRANE COMPONENT OF TRANSPORTER-RELATED"/>
    <property type="match status" value="1"/>
</dbReference>
<evidence type="ECO:0000256" key="2">
    <source>
        <dbReference type="ARBA" id="ARBA00022475"/>
    </source>
</evidence>
<evidence type="ECO:0000259" key="9">
    <source>
        <dbReference type="Pfam" id="PF12704"/>
    </source>
</evidence>
<organism evidence="10 11">
    <name type="scientific">Xanthomonas cassavae CFBP 4642</name>
    <dbReference type="NCBI Taxonomy" id="1219375"/>
    <lineage>
        <taxon>Bacteria</taxon>
        <taxon>Pseudomonadati</taxon>
        <taxon>Pseudomonadota</taxon>
        <taxon>Gammaproteobacteria</taxon>
        <taxon>Lysobacterales</taxon>
        <taxon>Lysobacteraceae</taxon>
        <taxon>Xanthomonas</taxon>
    </lineage>
</organism>
<gene>
    <name evidence="10" type="ORF">LL965_15875</name>
</gene>
<name>A0ABS8HIF2_9XANT</name>
<feature type="transmembrane region" description="Helical" evidence="7">
    <location>
        <begin position="374"/>
        <end position="403"/>
    </location>
</feature>
<keyword evidence="4 7" id="KW-1133">Transmembrane helix</keyword>
<reference evidence="10 11" key="1">
    <citation type="submission" date="2021-10" db="EMBL/GenBank/DDBJ databases">
        <title>Genome sequencing of Xanthomonas strains from NCPPB.</title>
        <authorList>
            <person name="Hussein R."/>
            <person name="Harrison J."/>
            <person name="Studholme D.J."/>
            <person name="Vicente J."/>
            <person name="Grant M."/>
        </authorList>
    </citation>
    <scope>NUCLEOTIDE SEQUENCE [LARGE SCALE GENOMIC DNA]</scope>
    <source>
        <strain evidence="10 11">NCPPB 101</strain>
    </source>
</reference>
<evidence type="ECO:0000256" key="3">
    <source>
        <dbReference type="ARBA" id="ARBA00022692"/>
    </source>
</evidence>
<feature type="domain" description="ABC3 transporter permease C-terminal" evidence="8">
    <location>
        <begin position="289"/>
        <end position="400"/>
    </location>
</feature>
<comment type="similarity">
    <text evidence="6">Belongs to the ABC-4 integral membrane protein family.</text>
</comment>
<feature type="domain" description="ABC3 transporter permease C-terminal" evidence="8">
    <location>
        <begin position="703"/>
        <end position="814"/>
    </location>
</feature>
<feature type="domain" description="MacB-like periplasmic core" evidence="9">
    <location>
        <begin position="437"/>
        <end position="634"/>
    </location>
</feature>
<dbReference type="Pfam" id="PF02687">
    <property type="entry name" value="FtsX"/>
    <property type="match status" value="2"/>
</dbReference>
<dbReference type="InterPro" id="IPR050250">
    <property type="entry name" value="Macrolide_Exporter_MacB"/>
</dbReference>
<feature type="transmembrane region" description="Helical" evidence="7">
    <location>
        <begin position="282"/>
        <end position="311"/>
    </location>
</feature>
<evidence type="ECO:0000256" key="5">
    <source>
        <dbReference type="ARBA" id="ARBA00023136"/>
    </source>
</evidence>
<accession>A0ABS8HIF2</accession>
<evidence type="ECO:0000256" key="6">
    <source>
        <dbReference type="ARBA" id="ARBA00038076"/>
    </source>
</evidence>
<evidence type="ECO:0000313" key="10">
    <source>
        <dbReference type="EMBL" id="MCC4621489.1"/>
    </source>
</evidence>
<evidence type="ECO:0000259" key="8">
    <source>
        <dbReference type="Pfam" id="PF02687"/>
    </source>
</evidence>
<keyword evidence="11" id="KW-1185">Reference proteome</keyword>
<keyword evidence="5 7" id="KW-0472">Membrane</keyword>
<feature type="transmembrane region" description="Helical" evidence="7">
    <location>
        <begin position="702"/>
        <end position="723"/>
    </location>
</feature>
<dbReference type="Proteomes" id="UP001199206">
    <property type="component" value="Unassembled WGS sequence"/>
</dbReference>
<sequence>MYASLVAGARALLVKGARSATVATAQSRQAWVIVALATLAIALNACMFALMYGLLVKPLPFPVDDRLVTLQLRSDTLGLDLGWSVPFLETAGSPGQSLQRMAAFKTSEPTLYSDAARMIGSVSAVTVSPDIFPLLGIHPVAGRLLNADDTRIGAPCRAVVSADFHAQILGRVFAEGERLNVSGASCLIVGVVPEGSGFPDAKRHLWLPMKISEQDRSAEAAGSFGDLKAIARLAPGQSSDDATQEMRRRLAADRRLDWIVEQVAATPSARPLRFLWVGDRVFTLTLMSLAALMVFAVTTANLCNLFALSVIRRQHTFALMEALGARRARNLALIACEALFLAMLGALGALALLAPGMRFLQRAGMLPANVPQHVGLDLATVAAMAVMVAVIAVAMTVAAAGLLRQNLAQSLRQGGNGQTGSARGARLRRHLVAAQIACTLVLVFGTGLLIRSSDNLIAEDIGFARGPVSVGQLGADRRSIDVNVRPLRQALAAWLDEVGNAPGIREVALASTAPFGDNVSLATMHIKDGDGGPREINAYEVFVSQNYFRALGLPLLQGRGFRADETRGGAPTIIVDATFASRYLGDGDPLGRLVSVNGPKGLRDHRVVGVVGVARQRSLRSRDEYATVYRPMETPWPLPDMPADSVSVVVNTSLPLSAVRPMLEHPLRRSAAGLRFHEIRTMQAIVQETLGDALRLNMMLKLLVSVAMVLSAVGLYALLAFSVASRTREFGVRLALGGDRRHLLALVGAEGARLYAAATLVALPAALLVGRSLSDRLFGIDPFDPLLMLIVLMLFGLVCAVANLVPALQASRVSPMEALRGE</sequence>
<comment type="subcellular location">
    <subcellularLocation>
        <location evidence="1">Cell membrane</location>
        <topology evidence="1">Multi-pass membrane protein</topology>
    </subcellularLocation>
</comment>
<feature type="transmembrane region" description="Helical" evidence="7">
    <location>
        <begin position="29"/>
        <end position="56"/>
    </location>
</feature>
<dbReference type="InterPro" id="IPR003838">
    <property type="entry name" value="ABC3_permease_C"/>
</dbReference>
<proteinExistence type="inferred from homology"/>
<feature type="domain" description="MacB-like periplasmic core" evidence="9">
    <location>
        <begin position="38"/>
        <end position="248"/>
    </location>
</feature>
<dbReference type="PANTHER" id="PTHR30572:SF4">
    <property type="entry name" value="ABC TRANSPORTER PERMEASE YTRF"/>
    <property type="match status" value="1"/>
</dbReference>
<evidence type="ECO:0000256" key="4">
    <source>
        <dbReference type="ARBA" id="ARBA00022989"/>
    </source>
</evidence>
<evidence type="ECO:0000256" key="1">
    <source>
        <dbReference type="ARBA" id="ARBA00004651"/>
    </source>
</evidence>
<protein>
    <submittedName>
        <fullName evidence="10">ABC transporter permease</fullName>
    </submittedName>
</protein>
<keyword evidence="2" id="KW-1003">Cell membrane</keyword>
<dbReference type="InterPro" id="IPR025857">
    <property type="entry name" value="MacB_PCD"/>
</dbReference>
<feature type="transmembrane region" description="Helical" evidence="7">
    <location>
        <begin position="743"/>
        <end position="766"/>
    </location>
</feature>
<feature type="transmembrane region" description="Helical" evidence="7">
    <location>
        <begin position="331"/>
        <end position="354"/>
    </location>
</feature>
<keyword evidence="3 7" id="KW-0812">Transmembrane</keyword>
<feature type="transmembrane region" description="Helical" evidence="7">
    <location>
        <begin position="431"/>
        <end position="450"/>
    </location>
</feature>
<dbReference type="RefSeq" id="WP_160170375.1">
    <property type="nucleotide sequence ID" value="NZ_CAWLZN010000001.1"/>
</dbReference>
<dbReference type="EMBL" id="JAJGQJ010000043">
    <property type="protein sequence ID" value="MCC4621489.1"/>
    <property type="molecule type" value="Genomic_DNA"/>
</dbReference>
<dbReference type="Pfam" id="PF12704">
    <property type="entry name" value="MacB_PCD"/>
    <property type="match status" value="2"/>
</dbReference>
<evidence type="ECO:0000313" key="11">
    <source>
        <dbReference type="Proteomes" id="UP001199206"/>
    </source>
</evidence>
<feature type="transmembrane region" description="Helical" evidence="7">
    <location>
        <begin position="786"/>
        <end position="808"/>
    </location>
</feature>
<evidence type="ECO:0000256" key="7">
    <source>
        <dbReference type="SAM" id="Phobius"/>
    </source>
</evidence>
<comment type="caution">
    <text evidence="10">The sequence shown here is derived from an EMBL/GenBank/DDBJ whole genome shotgun (WGS) entry which is preliminary data.</text>
</comment>